<proteinExistence type="predicted"/>
<reference evidence="2 3" key="1">
    <citation type="journal article" date="2020" name="Biotechnol. Biofuels">
        <title>New insights from the biogas microbiome by comprehensive genome-resolved metagenomics of nearly 1600 species originating from multiple anaerobic digesters.</title>
        <authorList>
            <person name="Campanaro S."/>
            <person name="Treu L."/>
            <person name="Rodriguez-R L.M."/>
            <person name="Kovalovszki A."/>
            <person name="Ziels R.M."/>
            <person name="Maus I."/>
            <person name="Zhu X."/>
            <person name="Kougias P.G."/>
            <person name="Basile A."/>
            <person name="Luo G."/>
            <person name="Schluter A."/>
            <person name="Konstantinidis K.T."/>
            <person name="Angelidaki I."/>
        </authorList>
    </citation>
    <scope>NUCLEOTIDE SEQUENCE [LARGE SCALE GENOMIC DNA]</scope>
    <source>
        <strain evidence="2">AS22ysBPME_79</strain>
    </source>
</reference>
<keyword evidence="1" id="KW-0472">Membrane</keyword>
<protein>
    <submittedName>
        <fullName evidence="2">Uncharacterized protein</fullName>
    </submittedName>
</protein>
<evidence type="ECO:0000256" key="1">
    <source>
        <dbReference type="SAM" id="Phobius"/>
    </source>
</evidence>
<comment type="caution">
    <text evidence="2">The sequence shown here is derived from an EMBL/GenBank/DDBJ whole genome shotgun (WGS) entry which is preliminary data.</text>
</comment>
<dbReference type="Proteomes" id="UP000526302">
    <property type="component" value="Unassembled WGS sequence"/>
</dbReference>
<sequence>MIIVFLIVLIVALIIANILISTLVPKKRREKGYANITNTKTQIVEEPELVDNGYLEVISERTTKMDSRIASINQKVGMINERITNLEKAITCLIDSQINFENNSGKKANNTHTDFDFEKLEFKIKNLEQQVDELKNPRTPQKTFYGRVDPKMERKIKSLAFNKKTN</sequence>
<feature type="transmembrane region" description="Helical" evidence="1">
    <location>
        <begin position="6"/>
        <end position="24"/>
    </location>
</feature>
<accession>A0A7K4C0E3</accession>
<gene>
    <name evidence="2" type="ORF">GX950_03800</name>
</gene>
<evidence type="ECO:0000313" key="3">
    <source>
        <dbReference type="Proteomes" id="UP000526302"/>
    </source>
</evidence>
<name>A0A7K4C0E3_9ARCH</name>
<organism evidence="2 3">
    <name type="scientific">Candidatus Iainarchaeum sp</name>
    <dbReference type="NCBI Taxonomy" id="3101447"/>
    <lineage>
        <taxon>Archaea</taxon>
        <taxon>Candidatus Iainarchaeota</taxon>
        <taxon>Candidatus Iainarchaeia</taxon>
        <taxon>Candidatus Iainarchaeales</taxon>
        <taxon>Candidatus Iainarchaeaceae</taxon>
        <taxon>Candidatus Iainarchaeum</taxon>
    </lineage>
</organism>
<evidence type="ECO:0000313" key="2">
    <source>
        <dbReference type="EMBL" id="NMA44905.1"/>
    </source>
</evidence>
<keyword evidence="1" id="KW-0812">Transmembrane</keyword>
<dbReference type="AlphaFoldDB" id="A0A7K4C0E3"/>
<keyword evidence="1" id="KW-1133">Transmembrane helix</keyword>
<dbReference type="EMBL" id="JAAZKV010000032">
    <property type="protein sequence ID" value="NMA44905.1"/>
    <property type="molecule type" value="Genomic_DNA"/>
</dbReference>